<gene>
    <name evidence="2" type="ORF">A3F00_00175</name>
</gene>
<dbReference type="Gene3D" id="3.90.550.10">
    <property type="entry name" value="Spore Coat Polysaccharide Biosynthesis Protein SpsA, Chain A"/>
    <property type="match status" value="1"/>
</dbReference>
<dbReference type="PANTHER" id="PTHR43630">
    <property type="entry name" value="POLY-BETA-1,6-N-ACETYL-D-GLUCOSAMINE SYNTHASE"/>
    <property type="match status" value="1"/>
</dbReference>
<comment type="caution">
    <text evidence="2">The sequence shown here is derived from an EMBL/GenBank/DDBJ whole genome shotgun (WGS) entry which is preliminary data.</text>
</comment>
<evidence type="ECO:0000259" key="1">
    <source>
        <dbReference type="Pfam" id="PF00535"/>
    </source>
</evidence>
<dbReference type="Proteomes" id="UP000176527">
    <property type="component" value="Unassembled WGS sequence"/>
</dbReference>
<dbReference type="InterPro" id="IPR001173">
    <property type="entry name" value="Glyco_trans_2-like"/>
</dbReference>
<dbReference type="AlphaFoldDB" id="A0A1F5KAT7"/>
<dbReference type="CDD" id="cd02511">
    <property type="entry name" value="Beta4Glucosyltransferase"/>
    <property type="match status" value="1"/>
</dbReference>
<evidence type="ECO:0000313" key="3">
    <source>
        <dbReference type="Proteomes" id="UP000176527"/>
    </source>
</evidence>
<dbReference type="EMBL" id="MFDE01000034">
    <property type="protein sequence ID" value="OGE37895.1"/>
    <property type="molecule type" value="Genomic_DNA"/>
</dbReference>
<sequence>MIGACLESVKWADEIIIADNGSTDKTLEIIRSDKSLESRVKVMKFAEQDFASLRNKAMEEAKGDWVLYVDADERVLESLREEILKQAAPERSEPRPWRVQDDVRLAQDGCSAFAISRKNIIFGKEISYGPYKKDWVIRLFRKKDFEKWTGKVHETPHFRGKLGYTKNSFLHLTHRNVDQFVLKSLEWSKIDAKLRLESNHPKMSGWRFIRILITELWNQGIARRGFFNGTVGAVDSILQAFSMYITYVRLWELQQEKPLEKVYEEIDKKLIESGFKH</sequence>
<feature type="domain" description="Glycosyltransferase 2-like" evidence="1">
    <location>
        <begin position="2"/>
        <end position="87"/>
    </location>
</feature>
<reference evidence="2 3" key="1">
    <citation type="journal article" date="2016" name="Nat. Commun.">
        <title>Thousands of microbial genomes shed light on interconnected biogeochemical processes in an aquifer system.</title>
        <authorList>
            <person name="Anantharaman K."/>
            <person name="Brown C.T."/>
            <person name="Hug L.A."/>
            <person name="Sharon I."/>
            <person name="Castelle C.J."/>
            <person name="Probst A.J."/>
            <person name="Thomas B.C."/>
            <person name="Singh A."/>
            <person name="Wilkins M.J."/>
            <person name="Karaoz U."/>
            <person name="Brodie E.L."/>
            <person name="Williams K.H."/>
            <person name="Hubbard S.S."/>
            <person name="Banfield J.F."/>
        </authorList>
    </citation>
    <scope>NUCLEOTIDE SEQUENCE [LARGE SCALE GENOMIC DNA]</scope>
</reference>
<name>A0A1F5KAT7_9BACT</name>
<accession>A0A1F5KAT7</accession>
<evidence type="ECO:0000313" key="2">
    <source>
        <dbReference type="EMBL" id="OGE37895.1"/>
    </source>
</evidence>
<dbReference type="PANTHER" id="PTHR43630:SF2">
    <property type="entry name" value="GLYCOSYLTRANSFERASE"/>
    <property type="match status" value="1"/>
</dbReference>
<dbReference type="InterPro" id="IPR029044">
    <property type="entry name" value="Nucleotide-diphossugar_trans"/>
</dbReference>
<dbReference type="SUPFAM" id="SSF53448">
    <property type="entry name" value="Nucleotide-diphospho-sugar transferases"/>
    <property type="match status" value="1"/>
</dbReference>
<proteinExistence type="predicted"/>
<dbReference type="Pfam" id="PF00535">
    <property type="entry name" value="Glycos_transf_2"/>
    <property type="match status" value="1"/>
</dbReference>
<organism evidence="2 3">
    <name type="scientific">Candidatus Daviesbacteria bacterium RIFCSPHIGHO2_12_FULL_37_11</name>
    <dbReference type="NCBI Taxonomy" id="1797777"/>
    <lineage>
        <taxon>Bacteria</taxon>
        <taxon>Candidatus Daviesiibacteriota</taxon>
    </lineage>
</organism>
<protein>
    <recommendedName>
        <fullName evidence="1">Glycosyltransferase 2-like domain-containing protein</fullName>
    </recommendedName>
</protein>